<evidence type="ECO:0000259" key="1">
    <source>
        <dbReference type="Pfam" id="PF00501"/>
    </source>
</evidence>
<dbReference type="SUPFAM" id="SSF56801">
    <property type="entry name" value="Acetyl-CoA synthetase-like"/>
    <property type="match status" value="1"/>
</dbReference>
<dbReference type="InterPro" id="IPR000873">
    <property type="entry name" value="AMP-dep_synth/lig_dom"/>
</dbReference>
<dbReference type="Pfam" id="PF00501">
    <property type="entry name" value="AMP-binding"/>
    <property type="match status" value="2"/>
</dbReference>
<dbReference type="Gene3D" id="3.40.50.12780">
    <property type="entry name" value="N-terminal domain of ligase-like"/>
    <property type="match status" value="1"/>
</dbReference>
<dbReference type="InterPro" id="IPR025110">
    <property type="entry name" value="AMP-bd_C"/>
</dbReference>
<evidence type="ECO:0000313" key="4">
    <source>
        <dbReference type="Proteomes" id="UP000593875"/>
    </source>
</evidence>
<feature type="domain" description="AMP-binding enzyme C-terminal" evidence="2">
    <location>
        <begin position="467"/>
        <end position="542"/>
    </location>
</feature>
<dbReference type="Proteomes" id="UP000593875">
    <property type="component" value="Chromosome"/>
</dbReference>
<feature type="domain" description="AMP-dependent synthetase/ligase" evidence="1">
    <location>
        <begin position="10"/>
        <end position="170"/>
    </location>
</feature>
<dbReference type="PANTHER" id="PTHR43767">
    <property type="entry name" value="LONG-CHAIN-FATTY-ACID--COA LIGASE"/>
    <property type="match status" value="1"/>
</dbReference>
<dbReference type="InterPro" id="IPR045851">
    <property type="entry name" value="AMP-bd_C_sf"/>
</dbReference>
<sequence length="562" mass="57758">MAQLAHELVEAAAVWTPHATALRHGAERISYAGLAGAIAAFAGALGAAGIGAGERVAVCLPASTPAVAALLGASSAGCAFVPVDPTLAPAQVAALLRDCGARLLVVDPTGLHVLGDALKACSSLRSIVVHGASMPRSAPVPVLSWDRFLASATPSSSPAPASATLAALIYNTTENATADTAPDKASRIATPAPPRGVAFSHRNLVAGAESTARCLGIKPGDRLLAALPFHGDYGLNALLAALAAGATVVLDTPGAAPRGIQPAALPDPAALARLLEGGEITGLVALPATWNALSGQTLGRAADCLRYAACAGGGLDPDALTTLRAGLPRTRIHLLYDIGEACRSTSLMPAQLDERPGSIGRAVPYSDWLVVRADGRECAPGETGELVRRGALVPLGYWNDPSANREQFRFLPPAAGMAQRETRRESGYWPGVSARRDLDGYLYLAESFADPRQNTITSGGYRISGREVEKIVVGTGLVLEAAAVGVAHPVLGQVIAVLATPRPGARLDSSILFGACRARLPLHMLPAMVDVRRAPLPRARDGQIDRALLAGELAPLFADVAS</sequence>
<dbReference type="InterPro" id="IPR050237">
    <property type="entry name" value="ATP-dep_AMP-bd_enzyme"/>
</dbReference>
<name>A0A7L9U1L5_9BURK</name>
<dbReference type="GO" id="GO:0016878">
    <property type="term" value="F:acid-thiol ligase activity"/>
    <property type="evidence" value="ECO:0007669"/>
    <property type="project" value="UniProtKB-ARBA"/>
</dbReference>
<proteinExistence type="predicted"/>
<protein>
    <submittedName>
        <fullName evidence="3">AMP-binding protein</fullName>
    </submittedName>
</protein>
<keyword evidence="4" id="KW-1185">Reference proteome</keyword>
<feature type="domain" description="AMP-dependent synthetase/ligase" evidence="1">
    <location>
        <begin position="193"/>
        <end position="398"/>
    </location>
</feature>
<dbReference type="AlphaFoldDB" id="A0A7L9U1L5"/>
<dbReference type="Pfam" id="PF13193">
    <property type="entry name" value="AMP-binding_C"/>
    <property type="match status" value="1"/>
</dbReference>
<dbReference type="EMBL" id="CP062941">
    <property type="protein sequence ID" value="QOL48797.1"/>
    <property type="molecule type" value="Genomic_DNA"/>
</dbReference>
<dbReference type="RefSeq" id="WP_193685840.1">
    <property type="nucleotide sequence ID" value="NZ_CP062941.1"/>
</dbReference>
<dbReference type="KEGG" id="mlir:LPB04_17820"/>
<evidence type="ECO:0000313" key="3">
    <source>
        <dbReference type="EMBL" id="QOL48797.1"/>
    </source>
</evidence>
<dbReference type="PANTHER" id="PTHR43767:SF1">
    <property type="entry name" value="NONRIBOSOMAL PEPTIDE SYNTHASE PES1 (EUROFUNG)-RELATED"/>
    <property type="match status" value="1"/>
</dbReference>
<reference evidence="3 4" key="1">
    <citation type="submission" date="2020-10" db="EMBL/GenBank/DDBJ databases">
        <title>Genome sequencing of Massilia sp. LPB0304.</title>
        <authorList>
            <person name="Kim J."/>
        </authorList>
    </citation>
    <scope>NUCLEOTIDE SEQUENCE [LARGE SCALE GENOMIC DNA]</scope>
    <source>
        <strain evidence="3 4">LPB0304</strain>
    </source>
</reference>
<organism evidence="3 4">
    <name type="scientific">Massilia litorea</name>
    <dbReference type="NCBI Taxonomy" id="2769491"/>
    <lineage>
        <taxon>Bacteria</taxon>
        <taxon>Pseudomonadati</taxon>
        <taxon>Pseudomonadota</taxon>
        <taxon>Betaproteobacteria</taxon>
        <taxon>Burkholderiales</taxon>
        <taxon>Oxalobacteraceae</taxon>
        <taxon>Telluria group</taxon>
        <taxon>Massilia</taxon>
    </lineage>
</organism>
<dbReference type="Gene3D" id="3.30.300.30">
    <property type="match status" value="1"/>
</dbReference>
<dbReference type="InterPro" id="IPR042099">
    <property type="entry name" value="ANL_N_sf"/>
</dbReference>
<evidence type="ECO:0000259" key="2">
    <source>
        <dbReference type="Pfam" id="PF13193"/>
    </source>
</evidence>
<gene>
    <name evidence="3" type="ORF">LPB04_17820</name>
</gene>
<accession>A0A7L9U1L5</accession>